<evidence type="ECO:0000313" key="1">
    <source>
        <dbReference type="EMBL" id="OHU95597.1"/>
    </source>
</evidence>
<dbReference type="AlphaFoldDB" id="A0A1S1N8D3"/>
<comment type="caution">
    <text evidence="1">The sequence shown here is derived from an EMBL/GenBank/DDBJ whole genome shotgun (WGS) entry which is preliminary data.</text>
</comment>
<proteinExistence type="predicted"/>
<gene>
    <name evidence="1" type="ORF">BIW53_10250</name>
</gene>
<organism evidence="1 2">
    <name type="scientific">Pseudoalteromonas byunsanensis</name>
    <dbReference type="NCBI Taxonomy" id="327939"/>
    <lineage>
        <taxon>Bacteria</taxon>
        <taxon>Pseudomonadati</taxon>
        <taxon>Pseudomonadota</taxon>
        <taxon>Gammaproteobacteria</taxon>
        <taxon>Alteromonadales</taxon>
        <taxon>Pseudoalteromonadaceae</taxon>
        <taxon>Pseudoalteromonas</taxon>
    </lineage>
</organism>
<accession>A0A1S1N8D3</accession>
<dbReference type="Proteomes" id="UP000180253">
    <property type="component" value="Unassembled WGS sequence"/>
</dbReference>
<sequence>MKINIEITNQYGYDIAVYPYNNGALPSNSNAEVITKLEGKGAFSVERAESAIVDIPGMGSLLVQFMGEQKLSEYHDKFCEHPDEFDQCEQMVLIRYKTSELYWRFPSASNDPQVTLSVNDVGTVCMGKTSAGSVRQVALPELFIPPVFSAHPMGYEPEEAEQSE</sequence>
<dbReference type="EMBL" id="MNAN01000030">
    <property type="protein sequence ID" value="OHU95597.1"/>
    <property type="molecule type" value="Genomic_DNA"/>
</dbReference>
<evidence type="ECO:0000313" key="2">
    <source>
        <dbReference type="Proteomes" id="UP000180253"/>
    </source>
</evidence>
<reference evidence="1 2" key="1">
    <citation type="submission" date="2016-10" db="EMBL/GenBank/DDBJ databases">
        <title>Pseudoalteromonas amylolytica sp. nov., isolated from the surface seawater.</title>
        <authorList>
            <person name="Wu Y.-H."/>
            <person name="Cheng H."/>
            <person name="Jin X.-B."/>
            <person name="Wang C.-S."/>
            <person name="Xu X.-W."/>
        </authorList>
    </citation>
    <scope>NUCLEOTIDE SEQUENCE [LARGE SCALE GENOMIC DNA]</scope>
    <source>
        <strain evidence="1 2">JCM 12483</strain>
    </source>
</reference>
<name>A0A1S1N8D3_9GAMM</name>
<protein>
    <submittedName>
        <fullName evidence="1">Uncharacterized protein</fullName>
    </submittedName>
</protein>
<keyword evidence="2" id="KW-1185">Reference proteome</keyword>
<dbReference type="RefSeq" id="WP_070991785.1">
    <property type="nucleotide sequence ID" value="NZ_CBCSHD010000002.1"/>
</dbReference>
<dbReference type="OrthoDB" id="6288142at2"/>
<dbReference type="STRING" id="327939.BIW53_10250"/>